<reference evidence="5" key="1">
    <citation type="submission" date="2016-04" db="EMBL/GenBank/DDBJ databases">
        <authorList>
            <person name="Evans L.H."/>
            <person name="Alamgir A."/>
            <person name="Owens N."/>
            <person name="Weber N.D."/>
            <person name="Virtaneva K."/>
            <person name="Barbian K."/>
            <person name="Babar A."/>
            <person name="Rosenke K."/>
        </authorList>
    </citation>
    <scope>NUCLEOTIDE SEQUENCE</scope>
    <source>
        <strain evidence="5">86</strain>
    </source>
</reference>
<feature type="signal peptide" evidence="4">
    <location>
        <begin position="1"/>
        <end position="24"/>
    </location>
</feature>
<evidence type="ECO:0000313" key="5">
    <source>
        <dbReference type="EMBL" id="SBW09902.1"/>
    </source>
</evidence>
<dbReference type="GO" id="GO:0030288">
    <property type="term" value="C:outer membrane-bounded periplasmic space"/>
    <property type="evidence" value="ECO:0007669"/>
    <property type="project" value="InterPro"/>
</dbReference>
<dbReference type="InterPro" id="IPR038404">
    <property type="entry name" value="TRAP_DctP_sf"/>
</dbReference>
<dbReference type="AlphaFoldDB" id="A0A212KE35"/>
<evidence type="ECO:0000256" key="2">
    <source>
        <dbReference type="ARBA" id="ARBA00022448"/>
    </source>
</evidence>
<dbReference type="InterPro" id="IPR018389">
    <property type="entry name" value="DctP_fam"/>
</dbReference>
<dbReference type="PANTHER" id="PTHR33376:SF7">
    <property type="entry name" value="C4-DICARBOXYLATE-BINDING PROTEIN DCTB"/>
    <property type="match status" value="1"/>
</dbReference>
<name>A0A212KE35_9DELT</name>
<dbReference type="NCBIfam" id="TIGR00787">
    <property type="entry name" value="dctP"/>
    <property type="match status" value="1"/>
</dbReference>
<organism evidence="5">
    <name type="scientific">uncultured delta proteobacterium</name>
    <dbReference type="NCBI Taxonomy" id="34034"/>
    <lineage>
        <taxon>Bacteria</taxon>
        <taxon>Deltaproteobacteria</taxon>
        <taxon>environmental samples</taxon>
    </lineage>
</organism>
<evidence type="ECO:0000256" key="3">
    <source>
        <dbReference type="ARBA" id="ARBA00022729"/>
    </source>
</evidence>
<accession>A0A212KE35</accession>
<keyword evidence="2" id="KW-0813">Transport</keyword>
<protein>
    <submittedName>
        <fullName evidence="5">TRAP dicarboxylate transporter, DctP subunit</fullName>
    </submittedName>
</protein>
<proteinExistence type="inferred from homology"/>
<comment type="similarity">
    <text evidence="1">Belongs to the bacterial solute-binding protein 7 family.</text>
</comment>
<gene>
    <name evidence="5" type="ORF">KL86DPRO_50312</name>
</gene>
<dbReference type="GO" id="GO:0055085">
    <property type="term" value="P:transmembrane transport"/>
    <property type="evidence" value="ECO:0007669"/>
    <property type="project" value="InterPro"/>
</dbReference>
<keyword evidence="3 4" id="KW-0732">Signal</keyword>
<dbReference type="PANTHER" id="PTHR33376">
    <property type="match status" value="1"/>
</dbReference>
<dbReference type="PIRSF" id="PIRSF006470">
    <property type="entry name" value="DctB"/>
    <property type="match status" value="1"/>
</dbReference>
<dbReference type="EMBL" id="FLUQ01000005">
    <property type="protein sequence ID" value="SBW09902.1"/>
    <property type="molecule type" value="Genomic_DNA"/>
</dbReference>
<sequence length="334" mass="36602">MKKAVSILLTMAMVISLSCGVANAAAFTLKIGSTVQDDSASGISLLKYFKPYIEEKSGGKIAVEVYNNSVLGGDRQLFESLQMNTVQGSFGPMSVLASFAPDFSVCDAPFLFKDRKTAYAALDGEFGALMAKTLPQKGMRLLGYGENAFRNISNTVRPVEKLEDMKGLKIRVMESPVYINTIKALGGNATPIAFNELYTALQQGTVDGQDNGVVLTYTTKIYEILKYYTFSEHCYAANAYVFSEEFLQTLPPDLLKVVQDGTNYALVNQRRLNAEMEQTLIKEIEKSGVKVSYLSAEEKERWRKATANVIDGLAGTVSKEVLEAAKNVNAKYGN</sequence>
<dbReference type="Pfam" id="PF03480">
    <property type="entry name" value="DctP"/>
    <property type="match status" value="1"/>
</dbReference>
<dbReference type="InterPro" id="IPR004682">
    <property type="entry name" value="TRAP_DctP"/>
</dbReference>
<evidence type="ECO:0000256" key="1">
    <source>
        <dbReference type="ARBA" id="ARBA00009023"/>
    </source>
</evidence>
<evidence type="ECO:0000256" key="4">
    <source>
        <dbReference type="SAM" id="SignalP"/>
    </source>
</evidence>
<dbReference type="NCBIfam" id="NF037995">
    <property type="entry name" value="TRAP_S1"/>
    <property type="match status" value="1"/>
</dbReference>
<dbReference type="CDD" id="cd13603">
    <property type="entry name" value="PBP2_TRAP_Siap_TeaA_like"/>
    <property type="match status" value="1"/>
</dbReference>
<dbReference type="PROSITE" id="PS51257">
    <property type="entry name" value="PROKAR_LIPOPROTEIN"/>
    <property type="match status" value="1"/>
</dbReference>
<feature type="chain" id="PRO_5012465437" evidence="4">
    <location>
        <begin position="25"/>
        <end position="334"/>
    </location>
</feature>
<dbReference type="Gene3D" id="3.40.190.170">
    <property type="entry name" value="Bacterial extracellular solute-binding protein, family 7"/>
    <property type="match status" value="1"/>
</dbReference>